<evidence type="ECO:0000256" key="1">
    <source>
        <dbReference type="ARBA" id="ARBA00022737"/>
    </source>
</evidence>
<accession>A0A815ZU08</accession>
<feature type="repeat" description="TPR" evidence="3">
    <location>
        <begin position="808"/>
        <end position="841"/>
    </location>
</feature>
<dbReference type="Proteomes" id="UP000663832">
    <property type="component" value="Unassembled WGS sequence"/>
</dbReference>
<dbReference type="SUPFAM" id="SSF48452">
    <property type="entry name" value="TPR-like"/>
    <property type="match status" value="2"/>
</dbReference>
<dbReference type="Gene3D" id="3.90.176.10">
    <property type="entry name" value="Toxin ADP-ribosyltransferase, Chain A, domain 1"/>
    <property type="match status" value="1"/>
</dbReference>
<dbReference type="EMBL" id="CAJNOI010000699">
    <property type="protein sequence ID" value="CAF1331685.1"/>
    <property type="molecule type" value="Genomic_DNA"/>
</dbReference>
<dbReference type="EMBL" id="CAJNOM010001065">
    <property type="protein sequence ID" value="CAF1589629.1"/>
    <property type="molecule type" value="Genomic_DNA"/>
</dbReference>
<keyword evidence="2 3" id="KW-0802">TPR repeat</keyword>
<feature type="repeat" description="TPR" evidence="3">
    <location>
        <begin position="850"/>
        <end position="883"/>
    </location>
</feature>
<dbReference type="AlphaFoldDB" id="A0A815ZU08"/>
<keyword evidence="6" id="KW-1185">Reference proteome</keyword>
<evidence type="ECO:0000256" key="3">
    <source>
        <dbReference type="PROSITE-ProRule" id="PRU00339"/>
    </source>
</evidence>
<feature type="repeat" description="TPR" evidence="3">
    <location>
        <begin position="632"/>
        <end position="665"/>
    </location>
</feature>
<gene>
    <name evidence="4" type="ORF">BJG266_LOCUS33918</name>
    <name evidence="5" type="ORF">QVE165_LOCUS51073</name>
</gene>
<dbReference type="InterPro" id="IPR019734">
    <property type="entry name" value="TPR_rpt"/>
</dbReference>
<sequence length="906" mass="106039">MDKRNPPPSMKSIVDAETNPFVVGSKATLTPFSDRRAALRHVENETTQTLSNNLSTSYRTNSFAHKSILKFPPISSEKKYTESRTEKMKKSSYTQSNRNVQANNHISLPIYSPNVARKVSFAEQSTSLSINTIAADEQIEQILDPLESVINTTSNSEHSTFPLQIPFMCDFRIIWLDSNYTKFNADFKHMIDQLRPIIDVINPFTDPEICKDFIKKRTDETIFLIVSNDIEQSIICDIHQIPQIHCIFIFCQNKPKKTRWIKNWTKIIGFFKCINEIYEKIKKETQRYRRDSIAISIASVDLNRFDSSFMYTLILKEILSEMTYDVTAKKQLTQFYREYYYNDPWVQKDIDKFNRHYKSHTPIWWYTGFPFIYEILNEALRLQKTEIIIKMGFFIKDLHNQIEQLYTPATKKIIVYRGQRLSYAHFNQLRTLEGGLYFFNCFLSTTSDRQLALARAESSLSTEGSRQIGILFQITLDPTVGTAAPFASVNNEGYYSDKEQEILFSTHTVFRIDELKSITDYLWQVNLSLVNDDDDDLMKSIEYMRNMTQGTTGWDRLGKLLLKMDKFKEAKEVLEVLNDNSNDNDLERLGHRYHLMGQAENSQHNYKQALFFYEKASQIYQTYSSATHLDMAVIYNDIGSVYKNTEQYIEALKYFQKALVDQDKSNPLTYSNLVLIYSNMAEVYKIMEQYSDALNILEKLSASYKRSSVLYDYPTMSIIYISKAEVYFDMGAYSEALKLFRKVSNMYKYCHLQSCVDIANVYNRIGEIYQRLNEHPMAFAYYERSLQNYYIELHILSKKLPVNESSLAILYSKIAHVHTNMSNYSMALTLYKKTLEILERSSELKQPDLASTHVNIGHIYKNMGKHDKALISYRQAMKIARQSLPDNHRQYLIYQKYVTEFQRTFQ</sequence>
<dbReference type="SMART" id="SM00028">
    <property type="entry name" value="TPR"/>
    <property type="match status" value="7"/>
</dbReference>
<dbReference type="Gene3D" id="1.25.40.10">
    <property type="entry name" value="Tetratricopeptide repeat domain"/>
    <property type="match status" value="4"/>
</dbReference>
<dbReference type="Proteomes" id="UP000663877">
    <property type="component" value="Unassembled WGS sequence"/>
</dbReference>
<evidence type="ECO:0000313" key="4">
    <source>
        <dbReference type="EMBL" id="CAF1331685.1"/>
    </source>
</evidence>
<dbReference type="InterPro" id="IPR011990">
    <property type="entry name" value="TPR-like_helical_dom_sf"/>
</dbReference>
<organism evidence="5 6">
    <name type="scientific">Adineta steineri</name>
    <dbReference type="NCBI Taxonomy" id="433720"/>
    <lineage>
        <taxon>Eukaryota</taxon>
        <taxon>Metazoa</taxon>
        <taxon>Spiralia</taxon>
        <taxon>Gnathifera</taxon>
        <taxon>Rotifera</taxon>
        <taxon>Eurotatoria</taxon>
        <taxon>Bdelloidea</taxon>
        <taxon>Adinetida</taxon>
        <taxon>Adinetidae</taxon>
        <taxon>Adineta</taxon>
    </lineage>
</organism>
<dbReference type="OrthoDB" id="10290685at2759"/>
<protein>
    <submittedName>
        <fullName evidence="5">Uncharacterized protein</fullName>
    </submittedName>
</protein>
<keyword evidence="1" id="KW-0677">Repeat</keyword>
<dbReference type="SUPFAM" id="SSF56399">
    <property type="entry name" value="ADP-ribosylation"/>
    <property type="match status" value="1"/>
</dbReference>
<dbReference type="Pfam" id="PF13181">
    <property type="entry name" value="TPR_8"/>
    <property type="match status" value="1"/>
</dbReference>
<proteinExistence type="predicted"/>
<comment type="caution">
    <text evidence="5">The sequence shown here is derived from an EMBL/GenBank/DDBJ whole genome shotgun (WGS) entry which is preliminary data.</text>
</comment>
<evidence type="ECO:0000313" key="5">
    <source>
        <dbReference type="EMBL" id="CAF1589629.1"/>
    </source>
</evidence>
<evidence type="ECO:0000313" key="6">
    <source>
        <dbReference type="Proteomes" id="UP000663832"/>
    </source>
</evidence>
<dbReference type="PANTHER" id="PTHR45641:SF1">
    <property type="entry name" value="AAA+ ATPASE DOMAIN-CONTAINING PROTEIN"/>
    <property type="match status" value="1"/>
</dbReference>
<evidence type="ECO:0000256" key="2">
    <source>
        <dbReference type="ARBA" id="ARBA00022803"/>
    </source>
</evidence>
<dbReference type="PROSITE" id="PS50005">
    <property type="entry name" value="TPR"/>
    <property type="match status" value="3"/>
</dbReference>
<dbReference type="PANTHER" id="PTHR45641">
    <property type="entry name" value="TETRATRICOPEPTIDE REPEAT PROTEIN (AFU_ORTHOLOGUE AFUA_6G03870)"/>
    <property type="match status" value="1"/>
</dbReference>
<dbReference type="Pfam" id="PF13424">
    <property type="entry name" value="TPR_12"/>
    <property type="match status" value="3"/>
</dbReference>
<name>A0A815ZU08_9BILA</name>
<dbReference type="PROSITE" id="PS51996">
    <property type="entry name" value="TR_MART"/>
    <property type="match status" value="1"/>
</dbReference>
<reference evidence="5" key="1">
    <citation type="submission" date="2021-02" db="EMBL/GenBank/DDBJ databases">
        <authorList>
            <person name="Nowell W R."/>
        </authorList>
    </citation>
    <scope>NUCLEOTIDE SEQUENCE</scope>
</reference>